<dbReference type="InterPro" id="IPR008966">
    <property type="entry name" value="Adhesion_dom_sf"/>
</dbReference>
<comment type="caution">
    <text evidence="10">The sequence shown here is derived from an EMBL/GenBank/DDBJ whole genome shotgun (WGS) entry which is preliminary data.</text>
</comment>
<dbReference type="SUPFAM" id="SSF49478">
    <property type="entry name" value="Cna protein B-type domain"/>
    <property type="match status" value="2"/>
</dbReference>
<dbReference type="Proteomes" id="UP000564806">
    <property type="component" value="Unassembled WGS sequence"/>
</dbReference>
<gene>
    <name evidence="10" type="ORF">HPT30_03020</name>
</gene>
<keyword evidence="4" id="KW-0964">Secreted</keyword>
<dbReference type="InterPro" id="IPR041033">
    <property type="entry name" value="SpaA_PFL_dom_1"/>
</dbReference>
<dbReference type="RefSeq" id="WP_175370015.1">
    <property type="nucleotide sequence ID" value="NZ_JABWCS010000183.1"/>
</dbReference>
<dbReference type="InterPro" id="IPR013783">
    <property type="entry name" value="Ig-like_fold"/>
</dbReference>
<sequence>MKRKNAGIWLTLLLLFTQFFNSFGFSARASADPSNEISENIITSVTLAVYENGQVVTDNVYKLDSTTKLNLTYELPAGPDGASKYGEGSTYTFTLPNVFLIDRGYSGTLVYDEFPDGIGTYNVGPDNKVVLTFNKNIEGLFNVKGTFNIESILSSTRISGSTQQVIDFPIAGNDKNYFVINIKPNNGASIKKSGTPKPQKYNPEKIDWTIDVNTSLDEIHNALVTDILEQGLELDLNSISVYKLDVDVKGNATENGALNAGEFDTTGSDASKLNLKFASDPIKEAYRIKFSTKITDSAGLSYRNTAKLTGDGVSKDSSDVVPVDRGKTLEKSATGNYDPDTETIPWEIRFNYNEKTILKDDAVLNDYFNKSQVLDKDSFHVYKVKLDQNGKGTDDGELVSGTDYTLSDLTDKNNKNGFKLEFSNDINSAYRIVYKTKVADRVINDETIRNDVTYGDNNSAGDQKGIGQRVLSKKRGDVDYDAKTVKWTIKINEDKRTMNEVVLTDVFDRGGLKYLGDLQISPSQGVEGTGYSITPVGNSDYKEKDGFIVKFNNPITEPITITYTTSFDSYKLRAGETEFYNVANLVWKDTDGKEQKKGDVWDKFSPRNEVKNNGFKNGDYDATTKKITWTVGANYNKRNLAAGAVLEDPIPSGQKFVDNSLKVYKLSYGANGDPSNPKNEDLINASEYAQPVVSGDPAIIRVKFNNAVDYAFYVVFDTEFVNEDINQSSVTNTAILKDKDGGTAVSKPLEKTLDVPKGGEYISKTGTQDKNDQTQMNWSITINANQSDINKVKIVDTPTPNQILLPDSFKLFKTTVSKNGTVTKTADTLTRDVDYTLVISSDQTGETFTLELKNPIKEAYILEYNSIVTAVGNNVIVNNQVDFSAEGKNKINKPFTSSNDIKIIDTSGSGSGVRGSLVVTKTNADDTEKLKDAEFALFRLAGTQQTEKKEGKTDSNGILEFKDLRAGKYVLKETKAPAGYALDPTEHPVTINSSTAIALTLKNDFNGSLRIIKVADEDTSIKLEGAEFELYDSNDQLVGTDTTNSDGEIVFTKLKGGEYTLKEIKAPTGYVLDTSRINVTIDPSQELKKQVSNKLIPTATPTPTATPSPTPVVTPTPTVEPTPTPTVEPTPTPTVAPTPTPTVAPTPTPTVAPTPTPTVAPTPTPTVAPTPTPTVAPTPTPTVAPTPTPTVAPTPTPTVAPTPTPTVAPTPTPTVAPTPTPTVAPTPTPTVAPTPTPT</sequence>
<reference evidence="10" key="1">
    <citation type="submission" date="2020-06" db="EMBL/GenBank/DDBJ databases">
        <title>Paenibacillus sp. nov., isolated from soil.</title>
        <authorList>
            <person name="Seo Y.L."/>
        </authorList>
    </citation>
    <scope>NUCLEOTIDE SEQUENCE [LARGE SCALE GENOMIC DNA]</scope>
    <source>
        <strain evidence="10">JW14</strain>
    </source>
</reference>
<dbReference type="PANTHER" id="PTHR36108:SF13">
    <property type="entry name" value="COLOSSIN-B-RELATED"/>
    <property type="match status" value="1"/>
</dbReference>
<keyword evidence="11" id="KW-1185">Reference proteome</keyword>
<keyword evidence="10" id="KW-0176">Collagen</keyword>
<feature type="domain" description="SpaA-like prealbumin fold" evidence="9">
    <location>
        <begin position="915"/>
        <end position="1003"/>
    </location>
</feature>
<dbReference type="GO" id="GO:0007155">
    <property type="term" value="P:cell adhesion"/>
    <property type="evidence" value="ECO:0007669"/>
    <property type="project" value="InterPro"/>
</dbReference>
<name>A0A850EIU1_9BACL</name>
<dbReference type="InterPro" id="IPR011252">
    <property type="entry name" value="Fibrogen-bd_dom1"/>
</dbReference>
<proteinExistence type="inferred from homology"/>
<evidence type="ECO:0000313" key="11">
    <source>
        <dbReference type="Proteomes" id="UP000564806"/>
    </source>
</evidence>
<keyword evidence="3" id="KW-0134">Cell wall</keyword>
<evidence type="ECO:0000256" key="3">
    <source>
        <dbReference type="ARBA" id="ARBA00022512"/>
    </source>
</evidence>
<dbReference type="Gene3D" id="2.60.40.740">
    <property type="match status" value="5"/>
</dbReference>
<dbReference type="Pfam" id="PF05737">
    <property type="entry name" value="Collagen_bind"/>
    <property type="match status" value="5"/>
</dbReference>
<evidence type="ECO:0000313" key="10">
    <source>
        <dbReference type="EMBL" id="NUU59324.1"/>
    </source>
</evidence>
<keyword evidence="6" id="KW-0572">Peptidoglycan-anchor</keyword>
<evidence type="ECO:0000259" key="9">
    <source>
        <dbReference type="Pfam" id="PF17802"/>
    </source>
</evidence>
<keyword evidence="5" id="KW-0732">Signal</keyword>
<feature type="domain" description="Collagen binding" evidence="8">
    <location>
        <begin position="334"/>
        <end position="447"/>
    </location>
</feature>
<dbReference type="PANTHER" id="PTHR36108">
    <property type="entry name" value="COLOSSIN-B-RELATED"/>
    <property type="match status" value="1"/>
</dbReference>
<dbReference type="SUPFAM" id="SSF49401">
    <property type="entry name" value="Bacterial adhesins"/>
    <property type="match status" value="6"/>
</dbReference>
<evidence type="ECO:0000256" key="1">
    <source>
        <dbReference type="ARBA" id="ARBA00004191"/>
    </source>
</evidence>
<feature type="compositionally biased region" description="Pro residues" evidence="7">
    <location>
        <begin position="1104"/>
        <end position="1238"/>
    </location>
</feature>
<dbReference type="Gene3D" id="2.60.40.10">
    <property type="entry name" value="Immunoglobulins"/>
    <property type="match status" value="2"/>
</dbReference>
<protein>
    <submittedName>
        <fullName evidence="10">Collagen binding domain-containing protein</fullName>
    </submittedName>
</protein>
<feature type="domain" description="SpaA-like prealbumin fold" evidence="9">
    <location>
        <begin position="1007"/>
        <end position="1094"/>
    </location>
</feature>
<feature type="domain" description="Collagen binding" evidence="8">
    <location>
        <begin position="761"/>
        <end position="873"/>
    </location>
</feature>
<feature type="region of interest" description="Disordered" evidence="7">
    <location>
        <begin position="1097"/>
        <end position="1238"/>
    </location>
</feature>
<organism evidence="10 11">
    <name type="scientific">Paenibacillus agri</name>
    <dbReference type="NCBI Taxonomy" id="2744309"/>
    <lineage>
        <taxon>Bacteria</taxon>
        <taxon>Bacillati</taxon>
        <taxon>Bacillota</taxon>
        <taxon>Bacilli</taxon>
        <taxon>Bacillales</taxon>
        <taxon>Paenibacillaceae</taxon>
        <taxon>Paenibacillus</taxon>
    </lineage>
</organism>
<dbReference type="Gene3D" id="2.60.40.1280">
    <property type="match status" value="1"/>
</dbReference>
<comment type="subcellular location">
    <subcellularLocation>
        <location evidence="1">Secreted</location>
        <location evidence="1">Cell wall</location>
    </subcellularLocation>
</comment>
<dbReference type="Pfam" id="PF17802">
    <property type="entry name" value="SpaA"/>
    <property type="match status" value="2"/>
</dbReference>
<feature type="domain" description="Collagen binding" evidence="8">
    <location>
        <begin position="473"/>
        <end position="594"/>
    </location>
</feature>
<feature type="domain" description="Collagen binding" evidence="8">
    <location>
        <begin position="190"/>
        <end position="317"/>
    </location>
</feature>
<evidence type="ECO:0000256" key="4">
    <source>
        <dbReference type="ARBA" id="ARBA00022525"/>
    </source>
</evidence>
<dbReference type="AlphaFoldDB" id="A0A850EIU1"/>
<feature type="non-terminal residue" evidence="10">
    <location>
        <position position="1238"/>
    </location>
</feature>
<dbReference type="EMBL" id="JABWCS010000183">
    <property type="protein sequence ID" value="NUU59324.1"/>
    <property type="molecule type" value="Genomic_DNA"/>
</dbReference>
<comment type="similarity">
    <text evidence="2">Belongs to the serine-aspartate repeat-containing protein (SDr) family.</text>
</comment>
<dbReference type="GO" id="GO:0005518">
    <property type="term" value="F:collagen binding"/>
    <property type="evidence" value="ECO:0007669"/>
    <property type="project" value="InterPro"/>
</dbReference>
<evidence type="ECO:0000256" key="5">
    <source>
        <dbReference type="ARBA" id="ARBA00022729"/>
    </source>
</evidence>
<evidence type="ECO:0000256" key="6">
    <source>
        <dbReference type="ARBA" id="ARBA00023088"/>
    </source>
</evidence>
<accession>A0A850EIU1</accession>
<feature type="domain" description="Collagen binding" evidence="8">
    <location>
        <begin position="612"/>
        <end position="740"/>
    </location>
</feature>
<evidence type="ECO:0000259" key="8">
    <source>
        <dbReference type="Pfam" id="PF05737"/>
    </source>
</evidence>
<evidence type="ECO:0000256" key="2">
    <source>
        <dbReference type="ARBA" id="ARBA00007257"/>
    </source>
</evidence>
<dbReference type="InterPro" id="IPR008456">
    <property type="entry name" value="Collagen-bd_dom"/>
</dbReference>
<evidence type="ECO:0000256" key="7">
    <source>
        <dbReference type="SAM" id="MobiDB-lite"/>
    </source>
</evidence>